<feature type="region of interest" description="Disordered" evidence="1">
    <location>
        <begin position="1"/>
        <end position="54"/>
    </location>
</feature>
<evidence type="ECO:0000313" key="2">
    <source>
        <dbReference type="EMBL" id="TNN39057.1"/>
    </source>
</evidence>
<evidence type="ECO:0000313" key="3">
    <source>
        <dbReference type="Proteomes" id="UP000314294"/>
    </source>
</evidence>
<keyword evidence="3" id="KW-1185">Reference proteome</keyword>
<dbReference type="AlphaFoldDB" id="A0A4Z2FCZ6"/>
<gene>
    <name evidence="2" type="ORF">EYF80_050779</name>
</gene>
<proteinExistence type="predicted"/>
<dbReference type="EMBL" id="SRLO01001313">
    <property type="protein sequence ID" value="TNN39057.1"/>
    <property type="molecule type" value="Genomic_DNA"/>
</dbReference>
<sequence length="95" mass="11311">MRKQQRKRHRQEEEEEEEEEPTKPRTLVRTPPGDPRRVARVERNKKISGENPQPELVEQFMSGLSDLMLSKHLRQQVSFRVIWVSGLRRKHLTAS</sequence>
<accession>A0A4Z2FCZ6</accession>
<organism evidence="2 3">
    <name type="scientific">Liparis tanakae</name>
    <name type="common">Tanaka's snailfish</name>
    <dbReference type="NCBI Taxonomy" id="230148"/>
    <lineage>
        <taxon>Eukaryota</taxon>
        <taxon>Metazoa</taxon>
        <taxon>Chordata</taxon>
        <taxon>Craniata</taxon>
        <taxon>Vertebrata</taxon>
        <taxon>Euteleostomi</taxon>
        <taxon>Actinopterygii</taxon>
        <taxon>Neopterygii</taxon>
        <taxon>Teleostei</taxon>
        <taxon>Neoteleostei</taxon>
        <taxon>Acanthomorphata</taxon>
        <taxon>Eupercaria</taxon>
        <taxon>Perciformes</taxon>
        <taxon>Cottioidei</taxon>
        <taxon>Cottales</taxon>
        <taxon>Liparidae</taxon>
        <taxon>Liparis</taxon>
    </lineage>
</organism>
<comment type="caution">
    <text evidence="2">The sequence shown here is derived from an EMBL/GenBank/DDBJ whole genome shotgun (WGS) entry which is preliminary data.</text>
</comment>
<name>A0A4Z2FCZ6_9TELE</name>
<feature type="compositionally biased region" description="Basic and acidic residues" evidence="1">
    <location>
        <begin position="34"/>
        <end position="48"/>
    </location>
</feature>
<protein>
    <submittedName>
        <fullName evidence="2">Uncharacterized protein</fullName>
    </submittedName>
</protein>
<dbReference type="Proteomes" id="UP000314294">
    <property type="component" value="Unassembled WGS sequence"/>
</dbReference>
<reference evidence="2 3" key="1">
    <citation type="submission" date="2019-03" db="EMBL/GenBank/DDBJ databases">
        <title>First draft genome of Liparis tanakae, snailfish: a comprehensive survey of snailfish specific genes.</title>
        <authorList>
            <person name="Kim W."/>
            <person name="Song I."/>
            <person name="Jeong J.-H."/>
            <person name="Kim D."/>
            <person name="Kim S."/>
            <person name="Ryu S."/>
            <person name="Song J.Y."/>
            <person name="Lee S.K."/>
        </authorList>
    </citation>
    <scope>NUCLEOTIDE SEQUENCE [LARGE SCALE GENOMIC DNA]</scope>
    <source>
        <tissue evidence="2">Muscle</tissue>
    </source>
</reference>
<evidence type="ECO:0000256" key="1">
    <source>
        <dbReference type="SAM" id="MobiDB-lite"/>
    </source>
</evidence>